<organism evidence="4 5">
    <name type="scientific">Tothia fuscella</name>
    <dbReference type="NCBI Taxonomy" id="1048955"/>
    <lineage>
        <taxon>Eukaryota</taxon>
        <taxon>Fungi</taxon>
        <taxon>Dikarya</taxon>
        <taxon>Ascomycota</taxon>
        <taxon>Pezizomycotina</taxon>
        <taxon>Dothideomycetes</taxon>
        <taxon>Pleosporomycetidae</taxon>
        <taxon>Venturiales</taxon>
        <taxon>Cylindrosympodiaceae</taxon>
        <taxon>Tothia</taxon>
    </lineage>
</organism>
<dbReference type="PRINTS" id="PR00111">
    <property type="entry name" value="ABHYDROLASE"/>
</dbReference>
<comment type="caution">
    <text evidence="4">The sequence shown here is derived from an EMBL/GenBank/DDBJ whole genome shotgun (WGS) entry which is preliminary data.</text>
</comment>
<dbReference type="GO" id="GO:0016787">
    <property type="term" value="F:hydrolase activity"/>
    <property type="evidence" value="ECO:0007669"/>
    <property type="project" value="UniProtKB-KW"/>
</dbReference>
<dbReference type="InterPro" id="IPR000073">
    <property type="entry name" value="AB_hydrolase_1"/>
</dbReference>
<dbReference type="EMBL" id="MU007041">
    <property type="protein sequence ID" value="KAF2430091.1"/>
    <property type="molecule type" value="Genomic_DNA"/>
</dbReference>
<dbReference type="InterPro" id="IPR029058">
    <property type="entry name" value="AB_hydrolase_fold"/>
</dbReference>
<evidence type="ECO:0000256" key="2">
    <source>
        <dbReference type="ARBA" id="ARBA00038334"/>
    </source>
</evidence>
<proteinExistence type="inferred from homology"/>
<protein>
    <submittedName>
        <fullName evidence="4">Alpha/beta hydrolase</fullName>
    </submittedName>
</protein>
<dbReference type="InterPro" id="IPR000639">
    <property type="entry name" value="Epox_hydrolase-like"/>
</dbReference>
<dbReference type="OrthoDB" id="408373at2759"/>
<keyword evidence="1 4" id="KW-0378">Hydrolase</keyword>
<reference evidence="4" key="1">
    <citation type="journal article" date="2020" name="Stud. Mycol.">
        <title>101 Dothideomycetes genomes: a test case for predicting lifestyles and emergence of pathogens.</title>
        <authorList>
            <person name="Haridas S."/>
            <person name="Albert R."/>
            <person name="Binder M."/>
            <person name="Bloem J."/>
            <person name="Labutti K."/>
            <person name="Salamov A."/>
            <person name="Andreopoulos B."/>
            <person name="Baker S."/>
            <person name="Barry K."/>
            <person name="Bills G."/>
            <person name="Bluhm B."/>
            <person name="Cannon C."/>
            <person name="Castanera R."/>
            <person name="Culley D."/>
            <person name="Daum C."/>
            <person name="Ezra D."/>
            <person name="Gonzalez J."/>
            <person name="Henrissat B."/>
            <person name="Kuo A."/>
            <person name="Liang C."/>
            <person name="Lipzen A."/>
            <person name="Lutzoni F."/>
            <person name="Magnuson J."/>
            <person name="Mondo S."/>
            <person name="Nolan M."/>
            <person name="Ohm R."/>
            <person name="Pangilinan J."/>
            <person name="Park H.-J."/>
            <person name="Ramirez L."/>
            <person name="Alfaro M."/>
            <person name="Sun H."/>
            <person name="Tritt A."/>
            <person name="Yoshinaga Y."/>
            <person name="Zwiers L.-H."/>
            <person name="Turgeon B."/>
            <person name="Goodwin S."/>
            <person name="Spatafora J."/>
            <person name="Crous P."/>
            <person name="Grigoriev I."/>
        </authorList>
    </citation>
    <scope>NUCLEOTIDE SEQUENCE</scope>
    <source>
        <strain evidence="4">CBS 130266</strain>
    </source>
</reference>
<dbReference type="AlphaFoldDB" id="A0A9P4NRS6"/>
<accession>A0A9P4NRS6</accession>
<dbReference type="Gene3D" id="3.40.50.1820">
    <property type="entry name" value="alpha/beta hydrolase"/>
    <property type="match status" value="1"/>
</dbReference>
<evidence type="ECO:0000313" key="5">
    <source>
        <dbReference type="Proteomes" id="UP000800235"/>
    </source>
</evidence>
<evidence type="ECO:0000313" key="4">
    <source>
        <dbReference type="EMBL" id="KAF2430091.1"/>
    </source>
</evidence>
<sequence>MKLGAGFTDFSINVEPEVTIHGTRAGSGPPLLLLHGFPQTHLIWHKVASHLTSSYTVVAIDLRGYGASSKPTDDGSHRLYSKSTMARDVAAVMKELGYDKYFVCGHDRGGRVAHKLCVDFPEEVRKVMVLDIAPTLVMYEGSDQEFATKYWHWFFLIQPMPFPEHLMMNHPETFMEKFIGPLPSNTTSADGEVFHPDAVKEYVEQMRDIDGVHGMCEDYRAGATVDLDEQRGDIKEGRKIQCPLYVIWGKKGLIEKKYDAIAEWKKVSSGGVEGKALACGHYIPEELPDELLEIMEGFFK</sequence>
<name>A0A9P4NRS6_9PEZI</name>
<gene>
    <name evidence="4" type="ORF">EJ08DRAFT_634231</name>
</gene>
<dbReference type="PRINTS" id="PR00412">
    <property type="entry name" value="EPOXHYDRLASE"/>
</dbReference>
<dbReference type="Pfam" id="PF00561">
    <property type="entry name" value="Abhydrolase_1"/>
    <property type="match status" value="1"/>
</dbReference>
<keyword evidence="5" id="KW-1185">Reference proteome</keyword>
<evidence type="ECO:0000259" key="3">
    <source>
        <dbReference type="Pfam" id="PF00561"/>
    </source>
</evidence>
<dbReference type="SUPFAM" id="SSF53474">
    <property type="entry name" value="alpha/beta-Hydrolases"/>
    <property type="match status" value="1"/>
</dbReference>
<dbReference type="PANTHER" id="PTHR43329">
    <property type="entry name" value="EPOXIDE HYDROLASE"/>
    <property type="match status" value="1"/>
</dbReference>
<feature type="domain" description="AB hydrolase-1" evidence="3">
    <location>
        <begin position="29"/>
        <end position="284"/>
    </location>
</feature>
<comment type="similarity">
    <text evidence="2">Belongs to the AB hydrolase superfamily. Epoxide hydrolase family.</text>
</comment>
<evidence type="ECO:0000256" key="1">
    <source>
        <dbReference type="ARBA" id="ARBA00022801"/>
    </source>
</evidence>
<dbReference type="Proteomes" id="UP000800235">
    <property type="component" value="Unassembled WGS sequence"/>
</dbReference>